<dbReference type="EMBL" id="JBEDNQ010000017">
    <property type="protein sequence ID" value="MEQ3554753.1"/>
    <property type="molecule type" value="Genomic_DNA"/>
</dbReference>
<comment type="caution">
    <text evidence="1">The sequence shown here is derived from an EMBL/GenBank/DDBJ whole genome shotgun (WGS) entry which is preliminary data.</text>
</comment>
<dbReference type="RefSeq" id="WP_349301825.1">
    <property type="nucleotide sequence ID" value="NZ_JBEDNQ010000017.1"/>
</dbReference>
<sequence>MDPPTIPATALTAPPAEFRHFPVPQRSEPGHPSLRRRLRQILLFWRRGA</sequence>
<organism evidence="1 2">
    <name type="scientific">Pseudonocardia nematodicida</name>
    <dbReference type="NCBI Taxonomy" id="1206997"/>
    <lineage>
        <taxon>Bacteria</taxon>
        <taxon>Bacillati</taxon>
        <taxon>Actinomycetota</taxon>
        <taxon>Actinomycetes</taxon>
        <taxon>Pseudonocardiales</taxon>
        <taxon>Pseudonocardiaceae</taxon>
        <taxon>Pseudonocardia</taxon>
    </lineage>
</organism>
<gene>
    <name evidence="1" type="ORF">WIS52_30185</name>
</gene>
<protein>
    <submittedName>
        <fullName evidence="1">Uncharacterized protein</fullName>
    </submittedName>
</protein>
<evidence type="ECO:0000313" key="2">
    <source>
        <dbReference type="Proteomes" id="UP001494902"/>
    </source>
</evidence>
<keyword evidence="2" id="KW-1185">Reference proteome</keyword>
<evidence type="ECO:0000313" key="1">
    <source>
        <dbReference type="EMBL" id="MEQ3554753.1"/>
    </source>
</evidence>
<name>A0ABV1KJX2_9PSEU</name>
<dbReference type="Proteomes" id="UP001494902">
    <property type="component" value="Unassembled WGS sequence"/>
</dbReference>
<accession>A0ABV1KJX2</accession>
<reference evidence="1 2" key="1">
    <citation type="submission" date="2024-03" db="EMBL/GenBank/DDBJ databases">
        <title>Draft genome sequence of Pseudonocardia nematodicida JCM 31783.</title>
        <authorList>
            <person name="Butdee W."/>
            <person name="Duangmal K."/>
        </authorList>
    </citation>
    <scope>NUCLEOTIDE SEQUENCE [LARGE SCALE GENOMIC DNA]</scope>
    <source>
        <strain evidence="1 2">JCM 31783</strain>
    </source>
</reference>
<proteinExistence type="predicted"/>